<evidence type="ECO:0000313" key="3">
    <source>
        <dbReference type="EMBL" id="BEI94805.1"/>
    </source>
</evidence>
<feature type="compositionally biased region" description="Gly residues" evidence="1">
    <location>
        <begin position="397"/>
        <end position="411"/>
    </location>
</feature>
<keyword evidence="2" id="KW-0812">Transmembrane</keyword>
<dbReference type="GeneID" id="85498675"/>
<evidence type="ECO:0000256" key="1">
    <source>
        <dbReference type="SAM" id="MobiDB-lite"/>
    </source>
</evidence>
<dbReference type="RefSeq" id="XP_060460070.1">
    <property type="nucleotide sequence ID" value="XM_060603814.1"/>
</dbReference>
<feature type="compositionally biased region" description="Polar residues" evidence="1">
    <location>
        <begin position="440"/>
        <end position="451"/>
    </location>
</feature>
<name>A0AA48LAA1_9TREE</name>
<dbReference type="KEGG" id="ccac:CcaHIS019_0703860"/>
<dbReference type="GO" id="GO:0071944">
    <property type="term" value="C:cell periphery"/>
    <property type="evidence" value="ECO:0007669"/>
    <property type="project" value="TreeGrafter"/>
</dbReference>
<feature type="region of interest" description="Disordered" evidence="1">
    <location>
        <begin position="1"/>
        <end position="313"/>
    </location>
</feature>
<feature type="compositionally biased region" description="Basic residues" evidence="1">
    <location>
        <begin position="469"/>
        <end position="482"/>
    </location>
</feature>
<feature type="transmembrane region" description="Helical" evidence="2">
    <location>
        <begin position="611"/>
        <end position="631"/>
    </location>
</feature>
<dbReference type="PANTHER" id="PTHR36819">
    <property type="entry name" value="REGULATOR OF PHOSPHOLIPASE D SRF1"/>
    <property type="match status" value="1"/>
</dbReference>
<feature type="compositionally biased region" description="Basic residues" evidence="1">
    <location>
        <begin position="40"/>
        <end position="49"/>
    </location>
</feature>
<organism evidence="3 4">
    <name type="scientific">Cutaneotrichosporon cavernicola</name>
    <dbReference type="NCBI Taxonomy" id="279322"/>
    <lineage>
        <taxon>Eukaryota</taxon>
        <taxon>Fungi</taxon>
        <taxon>Dikarya</taxon>
        <taxon>Basidiomycota</taxon>
        <taxon>Agaricomycotina</taxon>
        <taxon>Tremellomycetes</taxon>
        <taxon>Trichosporonales</taxon>
        <taxon>Trichosporonaceae</taxon>
        <taxon>Cutaneotrichosporon</taxon>
    </lineage>
</organism>
<protein>
    <submittedName>
        <fullName evidence="3">Uncharacterized protein</fullName>
    </submittedName>
</protein>
<feature type="compositionally biased region" description="Polar residues" evidence="1">
    <location>
        <begin position="226"/>
        <end position="237"/>
    </location>
</feature>
<feature type="compositionally biased region" description="Polar residues" evidence="1">
    <location>
        <begin position="259"/>
        <end position="273"/>
    </location>
</feature>
<proteinExistence type="predicted"/>
<feature type="compositionally biased region" description="Low complexity" evidence="1">
    <location>
        <begin position="423"/>
        <end position="437"/>
    </location>
</feature>
<feature type="transmembrane region" description="Helical" evidence="2">
    <location>
        <begin position="577"/>
        <end position="599"/>
    </location>
</feature>
<feature type="compositionally biased region" description="Acidic residues" evidence="1">
    <location>
        <begin position="290"/>
        <end position="299"/>
    </location>
</feature>
<feature type="transmembrane region" description="Helical" evidence="2">
    <location>
        <begin position="737"/>
        <end position="756"/>
    </location>
</feature>
<keyword evidence="2" id="KW-1133">Transmembrane helix</keyword>
<keyword evidence="4" id="KW-1185">Reference proteome</keyword>
<dbReference type="InterPro" id="IPR037737">
    <property type="entry name" value="Srf1"/>
</dbReference>
<sequence length="774" mass="86107">MSGSTSTTRKVRTVPPSALLDPPTPTAESYPTFDTARIEHPKRRRRRFRSYWSSSDDPDSDDESSSDDDEPAWWTFTQNGVAKLRSRWNERPTPPPATGSISETHDDSAHSAASGAESGRDSGRATTKIRRRLPFSSTPSRQNSGGSSTPTRAREAASRIFHPRPLRQPWTLGSTDVVEAPPQAEDLGPHAEDLGPRSTSPPITEDQPNENVKLDSLQLNYDAGNPNASNETDTLPASRTRRPKPKRFLSMPQRRSQDDTALTDSEAIGTTSPRVRAKQRLWPGLHGSLPEEDGDEVAAESDTAAETAVRPRHRRLNTQNLRLRIPANVSERFASGWPHAGSWQQALHYGLMDEDEKPRRHSMEPPNVRRHSDHGDELVEEPDTISLRNGSAQGQGSAHGHGSVHGHGGSAHGRVVSAHHVHGNGSVHGHSSASGHGYRTTMNDTDTSTGRPRTKLHLDLSKLDAPPPAKRKSRNRRTRRYRPALMPPTPSAHAPTFNHDRTVLEGWGENARPTPDPDTNPFDRVNPFDRIDEDCPYSDDTRSEKVGKFGRRRSVRPLDRLDWRKRMRRMLFLDARVTIYIRLFNLAIAVTLLALSITIRQKIDQLGLSGIIGPSTTLIIAYSSLTIVHVLTAIYREYFGRPIGLWGLRSKMLWVCLDLLFIALWSSGSTLAINDYINTPLDCTPLTPWWSHGIEYTNTPNALFPGFAVFETTIPVPENLKFGGLARSVCRRQAGCFAVSVVVLLLYCGNMVLALFRIFETVRRTTDTNRTVSV</sequence>
<feature type="transmembrane region" description="Helical" evidence="2">
    <location>
        <begin position="652"/>
        <end position="673"/>
    </location>
</feature>
<feature type="compositionally biased region" description="Polar residues" evidence="1">
    <location>
        <begin position="135"/>
        <end position="151"/>
    </location>
</feature>
<keyword evidence="2" id="KW-0472">Membrane</keyword>
<dbReference type="GO" id="GO:0000324">
    <property type="term" value="C:fungal-type vacuole"/>
    <property type="evidence" value="ECO:0007669"/>
    <property type="project" value="TreeGrafter"/>
</dbReference>
<reference evidence="3" key="1">
    <citation type="journal article" date="2023" name="BMC Genomics">
        <title>Chromosome-level genome assemblies of Cutaneotrichosporon spp. (Trichosporonales, Basidiomycota) reveal imbalanced evolution between nucleotide sequences and chromosome synteny.</title>
        <authorList>
            <person name="Kobayashi Y."/>
            <person name="Kayamori A."/>
            <person name="Aoki K."/>
            <person name="Shiwa Y."/>
            <person name="Matsutani M."/>
            <person name="Fujita N."/>
            <person name="Sugita T."/>
            <person name="Iwasaki W."/>
            <person name="Tanaka N."/>
            <person name="Takashima M."/>
        </authorList>
    </citation>
    <scope>NUCLEOTIDE SEQUENCE</scope>
    <source>
        <strain evidence="3">HIS019</strain>
    </source>
</reference>
<feature type="region of interest" description="Disordered" evidence="1">
    <location>
        <begin position="355"/>
        <end position="497"/>
    </location>
</feature>
<accession>A0AA48LAA1</accession>
<dbReference type="EMBL" id="AP028219">
    <property type="protein sequence ID" value="BEI94805.1"/>
    <property type="molecule type" value="Genomic_DNA"/>
</dbReference>
<evidence type="ECO:0000313" key="4">
    <source>
        <dbReference type="Proteomes" id="UP001233271"/>
    </source>
</evidence>
<evidence type="ECO:0000256" key="2">
    <source>
        <dbReference type="SAM" id="Phobius"/>
    </source>
</evidence>
<dbReference type="AlphaFoldDB" id="A0AA48LAA1"/>
<dbReference type="Proteomes" id="UP001233271">
    <property type="component" value="Chromosome 7b"/>
</dbReference>
<feature type="compositionally biased region" description="Acidic residues" evidence="1">
    <location>
        <begin position="56"/>
        <end position="71"/>
    </location>
</feature>
<dbReference type="PANTHER" id="PTHR36819:SF1">
    <property type="entry name" value="REGULATOR OF PHOSPHOLIPASE D SRF1"/>
    <property type="match status" value="1"/>
</dbReference>
<gene>
    <name evidence="3" type="ORF">CcaverHIS019_0703860</name>
</gene>